<evidence type="ECO:0000313" key="2">
    <source>
        <dbReference type="Proteomes" id="UP000015347"/>
    </source>
</evidence>
<dbReference type="Proteomes" id="UP000015347">
    <property type="component" value="Unassembled WGS sequence"/>
</dbReference>
<dbReference type="STRING" id="1123237.Salmuc_00400"/>
<dbReference type="HOGENOM" id="CLU_2828724_0_0_5"/>
<dbReference type="AlphaFoldDB" id="S9QAC7"/>
<reference evidence="2" key="1">
    <citation type="journal article" date="2014" name="Stand. Genomic Sci.">
        <title>Genome sequence of the exopolysaccharide-producing Salipiger mucosus type strain (DSM 16094(T)), a moderately halophilic member of the Roseobacter clade.</title>
        <authorList>
            <person name="Riedel T."/>
            <person name="Spring S."/>
            <person name="Fiebig A."/>
            <person name="Petersen J."/>
            <person name="Kyrpides N.C."/>
            <person name="Goker M."/>
            <person name="Klenk H.P."/>
        </authorList>
    </citation>
    <scope>NUCLEOTIDE SEQUENCE [LARGE SCALE GENOMIC DNA]</scope>
    <source>
        <strain evidence="2">DSM 16094</strain>
    </source>
</reference>
<sequence>MSTDCTAPEPRGGRNRDRTGARLSLVVPFFNEQEALPHFFEAIKPQLGPVAGAARRGQYRRTGHGR</sequence>
<name>S9QAC7_9RHOB</name>
<organism evidence="1 2">
    <name type="scientific">Salipiger mucosus DSM 16094</name>
    <dbReference type="NCBI Taxonomy" id="1123237"/>
    <lineage>
        <taxon>Bacteria</taxon>
        <taxon>Pseudomonadati</taxon>
        <taxon>Pseudomonadota</taxon>
        <taxon>Alphaproteobacteria</taxon>
        <taxon>Rhodobacterales</taxon>
        <taxon>Roseobacteraceae</taxon>
        <taxon>Salipiger</taxon>
    </lineage>
</organism>
<accession>S9QAC7</accession>
<dbReference type="EMBL" id="APVH01000046">
    <property type="protein sequence ID" value="EPX76568.1"/>
    <property type="molecule type" value="Genomic_DNA"/>
</dbReference>
<proteinExistence type="predicted"/>
<comment type="caution">
    <text evidence="1">The sequence shown here is derived from an EMBL/GenBank/DDBJ whole genome shotgun (WGS) entry which is preliminary data.</text>
</comment>
<keyword evidence="2" id="KW-1185">Reference proteome</keyword>
<protein>
    <submittedName>
        <fullName evidence="1">Uncharacterized protein</fullName>
    </submittedName>
</protein>
<evidence type="ECO:0000313" key="1">
    <source>
        <dbReference type="EMBL" id="EPX76568.1"/>
    </source>
</evidence>
<gene>
    <name evidence="1" type="ORF">Salmuc_00400</name>
</gene>